<dbReference type="KEGG" id="pgr:PGTG_00664"/>
<keyword evidence="4" id="KW-1185">Reference proteome</keyword>
<evidence type="ECO:0000313" key="4">
    <source>
        <dbReference type="Proteomes" id="UP000008783"/>
    </source>
</evidence>
<dbReference type="HOGENOM" id="CLU_012390_7_0_1"/>
<feature type="region of interest" description="Disordered" evidence="1">
    <location>
        <begin position="334"/>
        <end position="409"/>
    </location>
</feature>
<dbReference type="InterPro" id="IPR029466">
    <property type="entry name" value="NAM-associated_C"/>
</dbReference>
<protein>
    <recommendedName>
        <fullName evidence="2">No apical meristem-associated C-terminal domain-containing protein</fullName>
    </recommendedName>
</protein>
<dbReference type="Pfam" id="PF14303">
    <property type="entry name" value="NAM-associated"/>
    <property type="match status" value="1"/>
</dbReference>
<dbReference type="Proteomes" id="UP000008783">
    <property type="component" value="Unassembled WGS sequence"/>
</dbReference>
<dbReference type="EMBL" id="DS178262">
    <property type="protein sequence ID" value="EFP74708.2"/>
    <property type="molecule type" value="Genomic_DNA"/>
</dbReference>
<organism evidence="3 4">
    <name type="scientific">Puccinia graminis f. sp. tritici (strain CRL 75-36-700-3 / race SCCL)</name>
    <name type="common">Black stem rust fungus</name>
    <dbReference type="NCBI Taxonomy" id="418459"/>
    <lineage>
        <taxon>Eukaryota</taxon>
        <taxon>Fungi</taxon>
        <taxon>Dikarya</taxon>
        <taxon>Basidiomycota</taxon>
        <taxon>Pucciniomycotina</taxon>
        <taxon>Pucciniomycetes</taxon>
        <taxon>Pucciniales</taxon>
        <taxon>Pucciniaceae</taxon>
        <taxon>Puccinia</taxon>
    </lineage>
</organism>
<feature type="compositionally biased region" description="Acidic residues" evidence="1">
    <location>
        <begin position="380"/>
        <end position="389"/>
    </location>
</feature>
<evidence type="ECO:0000313" key="3">
    <source>
        <dbReference type="EMBL" id="EFP74708.2"/>
    </source>
</evidence>
<evidence type="ECO:0000256" key="1">
    <source>
        <dbReference type="SAM" id="MobiDB-lite"/>
    </source>
</evidence>
<dbReference type="InParanoid" id="E3JQS6"/>
<accession>E3JQS6</accession>
<feature type="region of interest" description="Disordered" evidence="1">
    <location>
        <begin position="198"/>
        <end position="252"/>
    </location>
</feature>
<feature type="domain" description="No apical meristem-associated C-terminal" evidence="2">
    <location>
        <begin position="181"/>
        <end position="328"/>
    </location>
</feature>
<evidence type="ECO:0000259" key="2">
    <source>
        <dbReference type="Pfam" id="PF14303"/>
    </source>
</evidence>
<proteinExistence type="predicted"/>
<dbReference type="VEuPathDB" id="FungiDB:PGTG_00664"/>
<name>E3JQS6_PUCGT</name>
<feature type="compositionally biased region" description="Polar residues" evidence="1">
    <location>
        <begin position="28"/>
        <end position="47"/>
    </location>
</feature>
<dbReference type="OrthoDB" id="2506822at2759"/>
<dbReference type="GeneID" id="10546659"/>
<feature type="compositionally biased region" description="Basic and acidic residues" evidence="1">
    <location>
        <begin position="203"/>
        <end position="212"/>
    </location>
</feature>
<reference key="1">
    <citation type="submission" date="2007-01" db="EMBL/GenBank/DDBJ databases">
        <title>The Genome Sequence of Puccinia graminis f. sp. tritici Strain CRL 75-36-700-3.</title>
        <authorList>
            <consortium name="The Broad Institute Genome Sequencing Platform"/>
            <person name="Birren B."/>
            <person name="Lander E."/>
            <person name="Galagan J."/>
            <person name="Nusbaum C."/>
            <person name="Devon K."/>
            <person name="Cuomo C."/>
            <person name="Jaffe D."/>
            <person name="Butler J."/>
            <person name="Alvarez P."/>
            <person name="Gnerre S."/>
            <person name="Grabherr M."/>
            <person name="Mauceli E."/>
            <person name="Brockman W."/>
            <person name="Young S."/>
            <person name="LaButti K."/>
            <person name="Sykes S."/>
            <person name="DeCaprio D."/>
            <person name="Crawford M."/>
            <person name="Koehrsen M."/>
            <person name="Engels R."/>
            <person name="Montgomery P."/>
            <person name="Pearson M."/>
            <person name="Howarth C."/>
            <person name="Larson L."/>
            <person name="White J."/>
            <person name="Zeng Q."/>
            <person name="Kodira C."/>
            <person name="Yandava C."/>
            <person name="Alvarado L."/>
            <person name="O'Leary S."/>
            <person name="Szabo L."/>
            <person name="Dean R."/>
            <person name="Schein J."/>
        </authorList>
    </citation>
    <scope>NUCLEOTIDE SEQUENCE</scope>
    <source>
        <strain>CRL 75-36-700-3</strain>
    </source>
</reference>
<dbReference type="PANTHER" id="PTHR45023:SF4">
    <property type="entry name" value="GLYCINE-RICH PROTEIN-RELATED"/>
    <property type="match status" value="1"/>
</dbReference>
<sequence>MGDSTNPLDSNKTPKCSDNLATPKPAEKSTNNTDAAIDTTPNDTAIDTTPKADENTTMKKGFPCWSFEEDKRLCIAWLNTSRDAIVGKGQKATTFWEQIHETLSDLINEYKEEKKHTRFFKELPLRPVGAVECRWGIILKTVNKFSGCYSNVERCLKSGKTREDILTEAKELYKATFGSSFNLDHCWGILKDAPKWQATQQESEARGKKAKDVPSTASAPSSDPPASTPVVSSPAVIEVEEEDSENSRSALGNVCIGGQKSAKRKQAEECAIEKIVGMQKELVQISRDRLASMKSALQSTSDNAIMSANLNTMDDESRAYYQKKQRAIIARELQEEKEREEKEKKQKEEKDKKEKEEKEKKEKERKEKEEKQRKDKEVIEIDGEDEDKDNDSGTNEEKSGKDNSAAGDD</sequence>
<dbReference type="eggNOG" id="KOG0017">
    <property type="taxonomic scope" value="Eukaryota"/>
</dbReference>
<dbReference type="AlphaFoldDB" id="E3JQS6"/>
<feature type="region of interest" description="Disordered" evidence="1">
    <location>
        <begin position="1"/>
        <end position="53"/>
    </location>
</feature>
<dbReference type="PANTHER" id="PTHR45023">
    <property type="match status" value="1"/>
</dbReference>
<gene>
    <name evidence="3" type="ORF">PGTG_00664</name>
</gene>
<feature type="compositionally biased region" description="Polar residues" evidence="1">
    <location>
        <begin position="1"/>
        <end position="20"/>
    </location>
</feature>
<dbReference type="STRING" id="418459.E3JQS6"/>
<feature type="compositionally biased region" description="Basic and acidic residues" evidence="1">
    <location>
        <begin position="334"/>
        <end position="379"/>
    </location>
</feature>
<dbReference type="RefSeq" id="XP_003307714.2">
    <property type="nucleotide sequence ID" value="XM_003307666.2"/>
</dbReference>
<reference evidence="4" key="2">
    <citation type="journal article" date="2011" name="Proc. Natl. Acad. Sci. U.S.A.">
        <title>Obligate biotrophy features unraveled by the genomic analysis of rust fungi.</title>
        <authorList>
            <person name="Duplessis S."/>
            <person name="Cuomo C.A."/>
            <person name="Lin Y.-C."/>
            <person name="Aerts A."/>
            <person name="Tisserant E."/>
            <person name="Veneault-Fourrey C."/>
            <person name="Joly D.L."/>
            <person name="Hacquard S."/>
            <person name="Amselem J."/>
            <person name="Cantarel B.L."/>
            <person name="Chiu R."/>
            <person name="Coutinho P.M."/>
            <person name="Feau N."/>
            <person name="Field M."/>
            <person name="Frey P."/>
            <person name="Gelhaye E."/>
            <person name="Goldberg J."/>
            <person name="Grabherr M.G."/>
            <person name="Kodira C.D."/>
            <person name="Kohler A."/>
            <person name="Kuees U."/>
            <person name="Lindquist E.A."/>
            <person name="Lucas S.M."/>
            <person name="Mago R."/>
            <person name="Mauceli E."/>
            <person name="Morin E."/>
            <person name="Murat C."/>
            <person name="Pangilinan J.L."/>
            <person name="Park R."/>
            <person name="Pearson M."/>
            <person name="Quesneville H."/>
            <person name="Rouhier N."/>
            <person name="Sakthikumar S."/>
            <person name="Salamov A.A."/>
            <person name="Schmutz J."/>
            <person name="Selles B."/>
            <person name="Shapiro H."/>
            <person name="Tanguay P."/>
            <person name="Tuskan G.A."/>
            <person name="Henrissat B."/>
            <person name="Van de Peer Y."/>
            <person name="Rouze P."/>
            <person name="Ellis J.G."/>
            <person name="Dodds P.N."/>
            <person name="Schein J.E."/>
            <person name="Zhong S."/>
            <person name="Hamelin R.C."/>
            <person name="Grigoriev I.V."/>
            <person name="Szabo L.J."/>
            <person name="Martin F."/>
        </authorList>
    </citation>
    <scope>NUCLEOTIDE SEQUENCE [LARGE SCALE GENOMIC DNA]</scope>
    <source>
        <strain evidence="4">CRL 75-36-700-3 / race SCCL</strain>
    </source>
</reference>